<dbReference type="SUPFAM" id="SSF52440">
    <property type="entry name" value="PreATP-grasp domain"/>
    <property type="match status" value="1"/>
</dbReference>
<name>A0A1Y1W1F9_9FUNG</name>
<evidence type="ECO:0000256" key="1">
    <source>
        <dbReference type="ARBA" id="ARBA00004965"/>
    </source>
</evidence>
<dbReference type="OrthoDB" id="2020073at2759"/>
<dbReference type="FunFam" id="3.40.50.1760:FF:000001">
    <property type="entry name" value="Glutathione synthetase"/>
    <property type="match status" value="1"/>
</dbReference>
<dbReference type="PANTHER" id="PTHR11130:SF0">
    <property type="entry name" value="GLUTATHIONE SYNTHETASE"/>
    <property type="match status" value="1"/>
</dbReference>
<dbReference type="InterPro" id="IPR004887">
    <property type="entry name" value="GSH_synth_subst-bd"/>
</dbReference>
<dbReference type="Gene3D" id="3.30.470.20">
    <property type="entry name" value="ATP-grasp fold, B domain"/>
    <property type="match status" value="1"/>
</dbReference>
<keyword evidence="7 10" id="KW-0547">Nucleotide-binding</keyword>
<feature type="binding site" evidence="13">
    <location>
        <begin position="283"/>
        <end position="286"/>
    </location>
    <ligand>
        <name>substrate</name>
    </ligand>
</feature>
<comment type="cofactor">
    <cofactor evidence="10 12">
        <name>Mg(2+)</name>
        <dbReference type="ChEBI" id="CHEBI:18420"/>
    </cofactor>
    <text evidence="10 12">Binds 1 Mg(2+) ion per subunit.</text>
</comment>
<sequence length="489" mass="55334">MSSSTNISDNTMINTSKNLIVRHAIDWALAHGLNYRVPLTFTSSTQAIPEPIKYAATHAPFALFPAPFPKICFQKAKDLQPIYNELFHSISKDKEFLDAAVKSLGNSDNFITNLYDIYQKVQNEGLAQKITFGIHRSDYMIHNKNNEQTLQQVEFNTIASSFSSLSYLTSELHRYLAKRQIYPESCKIDEKNIPFNNSFLSIANGIAKAHELYGVKDAVVVMIVQPNERNAFDQRWIEYNLFEKHGVKLIRKTLAEIQQEATLEGPDKKLMINGQEISVAYYRAGYTPNDYPSDIEWQARLKIERSKAVKCPNIAYHLSGTKKIQQMLAVPGNLERFIKDQEKVKFIRSSFTGLYAFDQSESSKEALERLTKNPDDFVMKPQREGGGNNIYGKDIPPFLSKLSEKEKEGYILMDLIRPEIQESTIVRDGKADDFKVISELGIYGIYLSDNNDKPVINEQGGYLLRTKSSSSNEGGVASGYGCLNSPLLQ</sequence>
<dbReference type="GO" id="GO:0005829">
    <property type="term" value="C:cytosol"/>
    <property type="evidence" value="ECO:0007669"/>
    <property type="project" value="TreeGrafter"/>
</dbReference>
<feature type="binding site" evidence="11">
    <location>
        <position position="473"/>
    </location>
    <ligand>
        <name>ATP</name>
        <dbReference type="ChEBI" id="CHEBI:30616"/>
    </ligand>
</feature>
<keyword evidence="9 10" id="KW-0460">Magnesium</keyword>
<feature type="binding site" evidence="13">
    <location>
        <begin position="158"/>
        <end position="161"/>
    </location>
    <ligand>
        <name>substrate</name>
    </ligand>
</feature>
<feature type="binding site" evidence="11">
    <location>
        <position position="154"/>
    </location>
    <ligand>
        <name>ATP</name>
        <dbReference type="ChEBI" id="CHEBI:30616"/>
    </ligand>
</feature>
<feature type="binding site" evidence="11">
    <location>
        <position position="234"/>
    </location>
    <ligand>
        <name>substrate</name>
    </ligand>
</feature>
<feature type="domain" description="Glutathione synthase substrate-binding" evidence="14">
    <location>
        <begin position="218"/>
        <end position="319"/>
    </location>
</feature>
<feature type="binding site" evidence="11">
    <location>
        <position position="465"/>
    </location>
    <ligand>
        <name>substrate</name>
    </ligand>
</feature>
<evidence type="ECO:0000256" key="9">
    <source>
        <dbReference type="ARBA" id="ARBA00022842"/>
    </source>
</evidence>
<dbReference type="SUPFAM" id="SSF56059">
    <property type="entry name" value="Glutathione synthetase ATP-binding domain-like"/>
    <property type="match status" value="1"/>
</dbReference>
<evidence type="ECO:0000256" key="12">
    <source>
        <dbReference type="PIRSR" id="PIRSR001558-2"/>
    </source>
</evidence>
<evidence type="ECO:0000256" key="3">
    <source>
        <dbReference type="ARBA" id="ARBA00011738"/>
    </source>
</evidence>
<dbReference type="FunFam" id="3.30.1490.50:FF:000002">
    <property type="entry name" value="Glutathione synthetase"/>
    <property type="match status" value="1"/>
</dbReference>
<dbReference type="InterPro" id="IPR014042">
    <property type="entry name" value="Glutathione_synthase_a-hlx"/>
</dbReference>
<feature type="binding site" evidence="11">
    <location>
        <position position="136"/>
    </location>
    <ligand>
        <name>substrate</name>
    </ligand>
</feature>
<accession>A0A1Y1W1F9</accession>
<feature type="binding site" evidence="11">
    <location>
        <position position="391"/>
    </location>
    <ligand>
        <name>ATP</name>
        <dbReference type="ChEBI" id="CHEBI:30616"/>
    </ligand>
</feature>
<comment type="similarity">
    <text evidence="2 10">Belongs to the eukaryotic GSH synthase family.</text>
</comment>
<feature type="binding site" evidence="11">
    <location>
        <position position="467"/>
    </location>
    <ligand>
        <name>ATP</name>
        <dbReference type="ChEBI" id="CHEBI:30616"/>
    </ligand>
</feature>
<evidence type="ECO:0000256" key="6">
    <source>
        <dbReference type="ARBA" id="ARBA00022723"/>
    </source>
</evidence>
<dbReference type="InterPro" id="IPR037013">
    <property type="entry name" value="GSH-S_sub-bd_sf"/>
</dbReference>
<evidence type="ECO:0000256" key="7">
    <source>
        <dbReference type="ARBA" id="ARBA00022741"/>
    </source>
</evidence>
<evidence type="ECO:0000256" key="2">
    <source>
        <dbReference type="ARBA" id="ARBA00010385"/>
    </source>
</evidence>
<gene>
    <name evidence="15" type="ORF">BCR32DRAFT_286226</name>
</gene>
<dbReference type="AlphaFoldDB" id="A0A1Y1W1F9"/>
<dbReference type="GO" id="GO:0004363">
    <property type="term" value="F:glutathione synthase activity"/>
    <property type="evidence" value="ECO:0007669"/>
    <property type="project" value="UniProtKB-UniRule"/>
</dbReference>
<dbReference type="Gene3D" id="3.40.50.1760">
    <property type="entry name" value="Glutathione synthase, substrate-binding domain superfamily, eukaryotic"/>
    <property type="match status" value="1"/>
</dbReference>
<protein>
    <recommendedName>
        <fullName evidence="10">Glutathione synthetase</fullName>
        <shortName evidence="10">GSH-S</shortName>
        <ecNumber evidence="10">6.3.2.3</ecNumber>
    </recommendedName>
</protein>
<dbReference type="Pfam" id="PF03199">
    <property type="entry name" value="GSH_synthase"/>
    <property type="match status" value="1"/>
</dbReference>
<dbReference type="PANTHER" id="PTHR11130">
    <property type="entry name" value="GLUTATHIONE SYNTHETASE"/>
    <property type="match status" value="1"/>
</dbReference>
<feature type="binding site" evidence="12">
    <location>
        <position position="156"/>
    </location>
    <ligand>
        <name>Mg(2+)</name>
        <dbReference type="ChEBI" id="CHEBI:18420"/>
    </ligand>
</feature>
<dbReference type="EC" id="6.3.2.3" evidence="10"/>
<evidence type="ECO:0000313" key="16">
    <source>
        <dbReference type="Proteomes" id="UP000193944"/>
    </source>
</evidence>
<keyword evidence="6 10" id="KW-0479">Metal-binding</keyword>
<dbReference type="InterPro" id="IPR014709">
    <property type="entry name" value="Glutathione_synthase_C_euk"/>
</dbReference>
<evidence type="ECO:0000256" key="8">
    <source>
        <dbReference type="ARBA" id="ARBA00022840"/>
    </source>
</evidence>
<dbReference type="NCBIfam" id="TIGR01986">
    <property type="entry name" value="glut_syn_euk"/>
    <property type="match status" value="1"/>
</dbReference>
<dbReference type="PIRSF" id="PIRSF001558">
    <property type="entry name" value="GSHase"/>
    <property type="match status" value="1"/>
</dbReference>
<dbReference type="Proteomes" id="UP000193944">
    <property type="component" value="Unassembled WGS sequence"/>
</dbReference>
<dbReference type="InterPro" id="IPR016185">
    <property type="entry name" value="PreATP-grasp_dom_sf"/>
</dbReference>
<keyword evidence="8 10" id="KW-0067">ATP-binding</keyword>
<proteinExistence type="inferred from homology"/>
<feature type="binding site" evidence="11">
    <location>
        <begin position="380"/>
        <end position="389"/>
    </location>
    <ligand>
        <name>ATP</name>
        <dbReference type="ChEBI" id="CHEBI:30616"/>
    </ligand>
</feature>
<dbReference type="GO" id="GO:0000287">
    <property type="term" value="F:magnesium ion binding"/>
    <property type="evidence" value="ECO:0007669"/>
    <property type="project" value="UniProtKB-UniRule"/>
</dbReference>
<feature type="binding site" evidence="11">
    <location>
        <position position="322"/>
    </location>
    <ligand>
        <name>ATP</name>
        <dbReference type="ChEBI" id="CHEBI:30616"/>
    </ligand>
</feature>
<keyword evidence="5 10" id="KW-0317">Glutathione biosynthesis</keyword>
<dbReference type="Gene3D" id="1.10.1080.10">
    <property type="entry name" value="Glutathione Synthetase, Chain A, domain 3"/>
    <property type="match status" value="1"/>
</dbReference>
<comment type="catalytic activity">
    <reaction evidence="10">
        <text>gamma-L-glutamyl-L-cysteine + glycine + ATP = glutathione + ADP + phosphate + H(+)</text>
        <dbReference type="Rhea" id="RHEA:13557"/>
        <dbReference type="ChEBI" id="CHEBI:15378"/>
        <dbReference type="ChEBI" id="CHEBI:30616"/>
        <dbReference type="ChEBI" id="CHEBI:43474"/>
        <dbReference type="ChEBI" id="CHEBI:57305"/>
        <dbReference type="ChEBI" id="CHEBI:57925"/>
        <dbReference type="ChEBI" id="CHEBI:58173"/>
        <dbReference type="ChEBI" id="CHEBI:456216"/>
        <dbReference type="EC" id="6.3.2.3"/>
    </reaction>
</comment>
<evidence type="ECO:0000313" key="15">
    <source>
        <dbReference type="EMBL" id="ORX67369.1"/>
    </source>
</evidence>
<reference evidence="15 16" key="2">
    <citation type="submission" date="2016-08" db="EMBL/GenBank/DDBJ databases">
        <title>Pervasive Adenine N6-methylation of Active Genes in Fungi.</title>
        <authorList>
            <consortium name="DOE Joint Genome Institute"/>
            <person name="Mondo S.J."/>
            <person name="Dannebaum R.O."/>
            <person name="Kuo R.C."/>
            <person name="Labutti K."/>
            <person name="Haridas S."/>
            <person name="Kuo A."/>
            <person name="Salamov A."/>
            <person name="Ahrendt S.R."/>
            <person name="Lipzen A."/>
            <person name="Sullivan W."/>
            <person name="Andreopoulos W.B."/>
            <person name="Clum A."/>
            <person name="Lindquist E."/>
            <person name="Daum C."/>
            <person name="Ramamoorthy G.K."/>
            <person name="Gryganskyi A."/>
            <person name="Culley D."/>
            <person name="Magnuson J.K."/>
            <person name="James T.Y."/>
            <person name="O'Malley M.A."/>
            <person name="Stajich J.E."/>
            <person name="Spatafora J.W."/>
            <person name="Visel A."/>
            <person name="Grigoriev I.V."/>
        </authorList>
    </citation>
    <scope>NUCLEOTIDE SEQUENCE [LARGE SCALE GENOMIC DNA]</scope>
    <source>
        <strain evidence="15 16">S4</strain>
    </source>
</reference>
<dbReference type="Gene3D" id="3.30.1490.80">
    <property type="match status" value="1"/>
</dbReference>
<dbReference type="Gene3D" id="3.30.1490.50">
    <property type="match status" value="1"/>
</dbReference>
<comment type="subunit">
    <text evidence="3">Homodimer.</text>
</comment>
<keyword evidence="4 10" id="KW-0436">Ligase</keyword>
<feature type="binding site" evidence="13">
    <location>
        <begin position="476"/>
        <end position="477"/>
    </location>
    <ligand>
        <name>substrate</name>
    </ligand>
</feature>
<evidence type="ECO:0000256" key="10">
    <source>
        <dbReference type="PIRNR" id="PIRNR001558"/>
    </source>
</evidence>
<feature type="binding site" evidence="13">
    <location>
        <begin position="228"/>
        <end position="230"/>
    </location>
    <ligand>
        <name>substrate</name>
    </ligand>
</feature>
<comment type="pathway">
    <text evidence="1 10">Sulfur metabolism; glutathione biosynthesis; glutathione from L-cysteine and L-glutamate: step 2/2.</text>
</comment>
<dbReference type="GO" id="GO:0043295">
    <property type="term" value="F:glutathione binding"/>
    <property type="evidence" value="ECO:0007669"/>
    <property type="project" value="UniProtKB-UniRule"/>
</dbReference>
<dbReference type="STRING" id="1754192.A0A1Y1W1F9"/>
<organism evidence="15 16">
    <name type="scientific">Anaeromyces robustus</name>
    <dbReference type="NCBI Taxonomy" id="1754192"/>
    <lineage>
        <taxon>Eukaryota</taxon>
        <taxon>Fungi</taxon>
        <taxon>Fungi incertae sedis</taxon>
        <taxon>Chytridiomycota</taxon>
        <taxon>Chytridiomycota incertae sedis</taxon>
        <taxon>Neocallimastigomycetes</taxon>
        <taxon>Neocallimastigales</taxon>
        <taxon>Neocallimastigaceae</taxon>
        <taxon>Anaeromyces</taxon>
    </lineage>
</organism>
<dbReference type="GO" id="GO:0005524">
    <property type="term" value="F:ATP binding"/>
    <property type="evidence" value="ECO:0007669"/>
    <property type="project" value="UniProtKB-UniRule"/>
</dbReference>
<feature type="binding site" evidence="11">
    <location>
        <position position="439"/>
    </location>
    <ligand>
        <name>ATP</name>
        <dbReference type="ChEBI" id="CHEBI:30616"/>
    </ligand>
</feature>
<reference evidence="15 16" key="1">
    <citation type="submission" date="2016-08" db="EMBL/GenBank/DDBJ databases">
        <title>A Parts List for Fungal Cellulosomes Revealed by Comparative Genomics.</title>
        <authorList>
            <consortium name="DOE Joint Genome Institute"/>
            <person name="Haitjema C.H."/>
            <person name="Gilmore S.P."/>
            <person name="Henske J.K."/>
            <person name="Solomon K.V."/>
            <person name="De Groot R."/>
            <person name="Kuo A."/>
            <person name="Mondo S.J."/>
            <person name="Salamov A.A."/>
            <person name="Labutti K."/>
            <person name="Zhao Z."/>
            <person name="Chiniquy J."/>
            <person name="Barry K."/>
            <person name="Brewer H.M."/>
            <person name="Purvine S.O."/>
            <person name="Wright A.T."/>
            <person name="Boxma B."/>
            <person name="Van Alen T."/>
            <person name="Hackstein J.H."/>
            <person name="Baker S.E."/>
            <person name="Grigoriev I.V."/>
            <person name="O'Malley M.A."/>
        </authorList>
    </citation>
    <scope>NUCLEOTIDE SEQUENCE [LARGE SCALE GENOMIC DNA]</scope>
    <source>
        <strain evidence="15 16">S4</strain>
    </source>
</reference>
<evidence type="ECO:0000256" key="13">
    <source>
        <dbReference type="PIRSR" id="PIRSR001558-3"/>
    </source>
</evidence>
<feature type="binding site" evidence="11">
    <location>
        <begin position="413"/>
        <end position="416"/>
    </location>
    <ligand>
        <name>ATP</name>
        <dbReference type="ChEBI" id="CHEBI:30616"/>
    </ligand>
</feature>
<dbReference type="UniPathway" id="UPA00142">
    <property type="reaction ID" value="UER00210"/>
</dbReference>
<evidence type="ECO:0000259" key="14">
    <source>
        <dbReference type="Pfam" id="PF03199"/>
    </source>
</evidence>
<dbReference type="EMBL" id="MCFG01000435">
    <property type="protein sequence ID" value="ORX67369.1"/>
    <property type="molecule type" value="Genomic_DNA"/>
</dbReference>
<evidence type="ECO:0000256" key="5">
    <source>
        <dbReference type="ARBA" id="ARBA00022684"/>
    </source>
</evidence>
<dbReference type="Pfam" id="PF03917">
    <property type="entry name" value="GSH_synth_ATP"/>
    <property type="match status" value="1"/>
</dbReference>
<feature type="binding site" evidence="12">
    <location>
        <position position="384"/>
    </location>
    <ligand>
        <name>Mg(2+)</name>
        <dbReference type="ChEBI" id="CHEBI:18420"/>
    </ligand>
</feature>
<dbReference type="InterPro" id="IPR005615">
    <property type="entry name" value="Glutathione_synthase"/>
</dbReference>
<dbReference type="InterPro" id="IPR014049">
    <property type="entry name" value="Glutathione_synthase_N_euk"/>
</dbReference>
<comment type="caution">
    <text evidence="15">The sequence shown here is derived from an EMBL/GenBank/DDBJ whole genome shotgun (WGS) entry which is preliminary data.</text>
</comment>
<evidence type="ECO:0000256" key="11">
    <source>
        <dbReference type="PIRSR" id="PIRSR001558-1"/>
    </source>
</evidence>
<evidence type="ECO:0000256" key="4">
    <source>
        <dbReference type="ARBA" id="ARBA00022598"/>
    </source>
</evidence>
<keyword evidence="16" id="KW-1185">Reference proteome</keyword>
<feature type="binding site" evidence="12">
    <location>
        <position position="154"/>
    </location>
    <ligand>
        <name>Mg(2+)</name>
        <dbReference type="ChEBI" id="CHEBI:18420"/>
    </ligand>
</feature>